<feature type="compositionally biased region" description="Low complexity" evidence="10">
    <location>
        <begin position="1050"/>
        <end position="1065"/>
    </location>
</feature>
<feature type="region of interest" description="Disordered" evidence="10">
    <location>
        <begin position="932"/>
        <end position="1675"/>
    </location>
</feature>
<feature type="compositionally biased region" description="Low complexity" evidence="10">
    <location>
        <begin position="1353"/>
        <end position="1373"/>
    </location>
</feature>
<feature type="compositionally biased region" description="Low complexity" evidence="10">
    <location>
        <begin position="717"/>
        <end position="726"/>
    </location>
</feature>
<dbReference type="GO" id="GO:0003712">
    <property type="term" value="F:transcription coregulator activity"/>
    <property type="evidence" value="ECO:0007669"/>
    <property type="project" value="InterPro"/>
</dbReference>
<feature type="compositionally biased region" description="Low complexity" evidence="10">
    <location>
        <begin position="567"/>
        <end position="580"/>
    </location>
</feature>
<proteinExistence type="inferred from homology"/>
<dbReference type="Pfam" id="PF10744">
    <property type="entry name" value="Med1"/>
    <property type="match status" value="1"/>
</dbReference>
<evidence type="ECO:0000313" key="12">
    <source>
        <dbReference type="Ensembl" id="ENSTNIP00000006964.1"/>
    </source>
</evidence>
<feature type="compositionally biased region" description="Polar residues" evidence="10">
    <location>
        <begin position="833"/>
        <end position="842"/>
    </location>
</feature>
<dbReference type="GO" id="GO:0097067">
    <property type="term" value="P:cellular response to thyroid hormone stimulus"/>
    <property type="evidence" value="ECO:0007669"/>
    <property type="project" value="TreeGrafter"/>
</dbReference>
<protein>
    <recommendedName>
        <fullName evidence="3 9">Mediator of RNA polymerase II transcription subunit 1</fullName>
    </recommendedName>
    <alternativeName>
        <fullName evidence="8 9">Mediator complex subunit 1</fullName>
    </alternativeName>
</protein>
<feature type="compositionally biased region" description="Low complexity" evidence="10">
    <location>
        <begin position="1249"/>
        <end position="1269"/>
    </location>
</feature>
<comment type="function">
    <text evidence="9">Component of the Mediator complex, a coactivator involved in the regulated transcription of nearly all RNA polymerase II-dependent genes. Mediator functions as a bridge to convey information from gene-specific regulatory proteins to the basal RNA polymerase II transcription machinery. Mediator is recruited to promoters by direct interactions with regulatory proteins and serves as a scaffold for the assembly of a functional preinitiation complex with RNA polymerase II and the general transcription factors.</text>
</comment>
<dbReference type="InterPro" id="IPR019680">
    <property type="entry name" value="Mediator_Med1"/>
</dbReference>
<comment type="similarity">
    <text evidence="2 9">Belongs to the Mediator complex subunit 1 family.</text>
</comment>
<feature type="region of interest" description="Disordered" evidence="10">
    <location>
        <begin position="632"/>
        <end position="666"/>
    </location>
</feature>
<feature type="compositionally biased region" description="Polar residues" evidence="10">
    <location>
        <begin position="954"/>
        <end position="978"/>
    </location>
</feature>
<evidence type="ECO:0000256" key="2">
    <source>
        <dbReference type="ARBA" id="ARBA00006210"/>
    </source>
</evidence>
<keyword evidence="5 9" id="KW-0010">Activator</keyword>
<feature type="region of interest" description="Disordered" evidence="10">
    <location>
        <begin position="567"/>
        <end position="595"/>
    </location>
</feature>
<keyword evidence="7 9" id="KW-0539">Nucleus</keyword>
<comment type="subcellular location">
    <subcellularLocation>
        <location evidence="1 9">Nucleus</location>
    </subcellularLocation>
</comment>
<evidence type="ECO:0000256" key="8">
    <source>
        <dbReference type="ARBA" id="ARBA00031254"/>
    </source>
</evidence>
<dbReference type="GO" id="GO:0045944">
    <property type="term" value="P:positive regulation of transcription by RNA polymerase II"/>
    <property type="evidence" value="ECO:0007669"/>
    <property type="project" value="UniProtKB-ARBA"/>
</dbReference>
<reference evidence="12" key="2">
    <citation type="submission" date="2025-08" db="UniProtKB">
        <authorList>
            <consortium name="Ensembl"/>
        </authorList>
    </citation>
    <scope>IDENTIFICATION</scope>
</reference>
<feature type="compositionally biased region" description="Polar residues" evidence="10">
    <location>
        <begin position="932"/>
        <end position="942"/>
    </location>
</feature>
<evidence type="ECO:0000256" key="1">
    <source>
        <dbReference type="ARBA" id="ARBA00004123"/>
    </source>
</evidence>
<dbReference type="GO" id="GO:0042809">
    <property type="term" value="F:nuclear vitamin D receptor binding"/>
    <property type="evidence" value="ECO:0007669"/>
    <property type="project" value="TreeGrafter"/>
</dbReference>
<organism evidence="12 13">
    <name type="scientific">Tetraodon nigroviridis</name>
    <name type="common">Spotted green pufferfish</name>
    <name type="synonym">Chelonodon nigroviridis</name>
    <dbReference type="NCBI Taxonomy" id="99883"/>
    <lineage>
        <taxon>Eukaryota</taxon>
        <taxon>Metazoa</taxon>
        <taxon>Chordata</taxon>
        <taxon>Craniata</taxon>
        <taxon>Vertebrata</taxon>
        <taxon>Euteleostomi</taxon>
        <taxon>Actinopterygii</taxon>
        <taxon>Neopterygii</taxon>
        <taxon>Teleostei</taxon>
        <taxon>Neoteleostei</taxon>
        <taxon>Acanthomorphata</taxon>
        <taxon>Eupercaria</taxon>
        <taxon>Tetraodontiformes</taxon>
        <taxon>Tetradontoidea</taxon>
        <taxon>Tetraodontidae</taxon>
        <taxon>Tetraodon</taxon>
    </lineage>
</organism>
<reference evidence="13" key="1">
    <citation type="journal article" date="2004" name="Nature">
        <title>Genome duplication in the teleost fish Tetraodon nigroviridis reveals the early vertebrate proto-karyotype.</title>
        <authorList>
            <person name="Jaillon O."/>
            <person name="Aury J.-M."/>
            <person name="Brunet F."/>
            <person name="Petit J.-L."/>
            <person name="Stange-Thomann N."/>
            <person name="Mauceli E."/>
            <person name="Bouneau L."/>
            <person name="Fischer C."/>
            <person name="Ozouf-Costaz C."/>
            <person name="Bernot A."/>
            <person name="Nicaud S."/>
            <person name="Jaffe D."/>
            <person name="Fisher S."/>
            <person name="Lutfalla G."/>
            <person name="Dossat C."/>
            <person name="Segurens B."/>
            <person name="Dasilva C."/>
            <person name="Salanoubat M."/>
            <person name="Levy M."/>
            <person name="Boudet N."/>
            <person name="Castellano S."/>
            <person name="Anthouard V."/>
            <person name="Jubin C."/>
            <person name="Castelli V."/>
            <person name="Katinka M."/>
            <person name="Vacherie B."/>
            <person name="Biemont C."/>
            <person name="Skalli Z."/>
            <person name="Cattolico L."/>
            <person name="Poulain J."/>
            <person name="De Berardinis V."/>
            <person name="Cruaud C."/>
            <person name="Duprat S."/>
            <person name="Brottier P."/>
            <person name="Coutanceau J.-P."/>
            <person name="Gouzy J."/>
            <person name="Parra G."/>
            <person name="Lardier G."/>
            <person name="Chapple C."/>
            <person name="McKernan K.J."/>
            <person name="McEwan P."/>
            <person name="Bosak S."/>
            <person name="Kellis M."/>
            <person name="Volff J.-N."/>
            <person name="Guigo R."/>
            <person name="Zody M.C."/>
            <person name="Mesirov J."/>
            <person name="Lindblad-Toh K."/>
            <person name="Birren B."/>
            <person name="Nusbaum C."/>
            <person name="Kahn D."/>
            <person name="Robinson-Rechavi M."/>
            <person name="Laudet V."/>
            <person name="Schachter V."/>
            <person name="Quetier F."/>
            <person name="Saurin W."/>
            <person name="Scarpelli C."/>
            <person name="Wincker P."/>
            <person name="Lander E.S."/>
            <person name="Weissenbach J."/>
            <person name="Roest Crollius H."/>
        </authorList>
    </citation>
    <scope>NUCLEOTIDE SEQUENCE [LARGE SCALE GENOMIC DNA]</scope>
</reference>
<evidence type="ECO:0000256" key="5">
    <source>
        <dbReference type="ARBA" id="ARBA00023159"/>
    </source>
</evidence>
<feature type="compositionally biased region" description="Polar residues" evidence="10">
    <location>
        <begin position="632"/>
        <end position="641"/>
    </location>
</feature>
<feature type="compositionally biased region" description="Polar residues" evidence="10">
    <location>
        <begin position="1632"/>
        <end position="1645"/>
    </location>
</feature>
<feature type="compositionally biased region" description="Gly residues" evidence="10">
    <location>
        <begin position="702"/>
        <end position="712"/>
    </location>
</feature>
<feature type="compositionally biased region" description="Basic and acidic residues" evidence="10">
    <location>
        <begin position="1455"/>
        <end position="1467"/>
    </location>
</feature>
<reference evidence="12" key="3">
    <citation type="submission" date="2025-09" db="UniProtKB">
        <authorList>
            <consortium name="Ensembl"/>
        </authorList>
    </citation>
    <scope>IDENTIFICATION</scope>
</reference>
<feature type="compositionally biased region" description="Gly residues" evidence="10">
    <location>
        <begin position="1420"/>
        <end position="1432"/>
    </location>
</feature>
<keyword evidence="4 9" id="KW-0805">Transcription regulation</keyword>
<evidence type="ECO:0000256" key="3">
    <source>
        <dbReference type="ARBA" id="ARBA00020612"/>
    </source>
</evidence>
<feature type="compositionally biased region" description="Polar residues" evidence="10">
    <location>
        <begin position="1006"/>
        <end position="1019"/>
    </location>
</feature>
<dbReference type="Ensembl" id="ENSTNIT00000007118.1">
    <property type="protein sequence ID" value="ENSTNIP00000006964.1"/>
    <property type="gene ID" value="ENSTNIG00000004334.1"/>
</dbReference>
<feature type="compositionally biased region" description="Gly residues" evidence="10">
    <location>
        <begin position="844"/>
        <end position="855"/>
    </location>
</feature>
<dbReference type="InParanoid" id="H3CFE0"/>
<feature type="compositionally biased region" description="Polar residues" evidence="10">
    <location>
        <begin position="768"/>
        <end position="788"/>
    </location>
</feature>
<feature type="region of interest" description="Disordered" evidence="10">
    <location>
        <begin position="765"/>
        <end position="871"/>
    </location>
</feature>
<evidence type="ECO:0000259" key="11">
    <source>
        <dbReference type="Pfam" id="PF10744"/>
    </source>
</evidence>
<feature type="compositionally biased region" description="Gly residues" evidence="10">
    <location>
        <begin position="1114"/>
        <end position="1128"/>
    </location>
</feature>
<evidence type="ECO:0000313" key="13">
    <source>
        <dbReference type="Proteomes" id="UP000007303"/>
    </source>
</evidence>
<feature type="compositionally biased region" description="Polar residues" evidence="10">
    <location>
        <begin position="1380"/>
        <end position="1389"/>
    </location>
</feature>
<dbReference type="PANTHER" id="PTHR12881">
    <property type="entry name" value="MEDIATOR OF RNA POLYMERASE II TRANSCRIPTION SUBUNIT 1"/>
    <property type="match status" value="1"/>
</dbReference>
<feature type="compositionally biased region" description="Polar residues" evidence="10">
    <location>
        <begin position="1278"/>
        <end position="1312"/>
    </location>
</feature>
<dbReference type="STRING" id="99883.ENSTNIP00000006964"/>
<sequence>NDTLSFISEEEKESRSAVLLERLHAKYIASRPWQETFKVVRQTMDKRGPTNAPSHQLMHSCLENLQRAMKVSSLSAMTDRLESIARQNMLGSHLSPSGTECYITSDMFYVEVQLDNSGQLVDVKVAHQGENPTSCPELIQHLREKNFDEFSKHLKGLVELYKLPGDNKLKTKMYIALQSLELDLTKMMHMYRLATSANTLETLLHGSVGLLSARSGGHLVSLHCYLSPYDLLEEKTCSPLSLTDNNIPRSLGLGVSVSVTIEGTSAIYKLPIAPLITGSHPVDNKGLRTPSFSTVTNSNCVDLPACFFLKLNRPMPFSLAFIQRMANTTAIPVFESPPMLSPLYQLIVQSELRLQEDGNITPTLCPHNMTFYSVLPGQLHCYFLNGDAPVQDGQSLQGVIVSKIPFRHPAQVPLLLDIVRHQAAYNSLIGSCVKRTSIDEDGAGLLQFEVCPLTDSSFSVSFQHPVNESLVCVVMDVIDSRQVSCKLYKGPSDALICTDEFITKVVHRCMSIPVTMRAIRRKAETIQADTPALSLIAQTVEIMVKNNLPPSGSPTYNMASCDGPNPMGLPGLTGGNTPTAGGPPGGPNFAGPITSLFGMSRTERQVQGGQGHSEDYNKVTQNPILTSLLQITGSVGSSPNSQNAPTPHQTPPPTSSPASNTKNHPMLMNLLKDNPAQDFAALYSSSPLERQNSSSGSPRTEGMGGTCPGGNPKGMKSQQSSSMSQQHQHHPVTHEDDFHRELLSMDVDASQNSIFDVNLTGDGLDTPHSITPAPSQCGTPPSGSSIPYSQSHVQSQQQQPQAAAPPHMARLPSSDSIGPDITEILSDLPEQTGKGNSGSHGQNPIGGGGEEGGTLGTPIRDSSSSGQGSAVFDSADIFNTNSNENPFTDAVDLIAEAAATAATPTSDSSSTNFFPDAADFNPDLLTSGHGFSQNYFDDSSPSADGDMDIVKSFGGNSQQNTPSGTPQNPASQGQSTPEPSLKDPFDMGIVFGGNSGGAKTLLGQASDMSDTHSGGSQSPLIMGAGCGDFKSAEPKLKPQQSHMRPKEENGSSGSSNAGIGMGSSSTDCKQVKRSRTPSSEGKCKEKPPKRKKVDSDGKSPSHSSGGRPYTPPSGGSGSGGSMSGGGSKSPGSSGRSQTPPGGATPPIPKITIQITKGTITGGKTSSLSGYTSSSSATGSTGGTGGSSSKSHHSHSSSGKIKSKESSATPGSTSKPGSAGLAGGVPSQSKSASQGIGVGKPGSSPITKHGLSGPGSSSSGMVGGNKTKPPGGKPPGSLMNPNMKPNISPSHSRSSTSGEKMSSPLKMQQSQVPGTPPSFKAKSPIGSGGSSSAGSKLSSGPGMCSQKPMGGISSSGTTLSSSSSSSTSSSSSSSSGGGTVAGQNNANNPNAKGKSPSRNKKPSLTAVIDKLKSVGPPVSGPGSGTVPTGGGPGNVPSSGPLNICPSKHISTSQSGEYKREKSEKEAKAKVSVSGGNSGDKKLMDPKAGGVGTSGLAKIIISKPDGGSPSIKAKGPLQKAGEGSGDSVRPQISSVKASPLFSGSTPKHDRSSPSHSRSPGYTPLNHDSESESGSSSVAEKSHQNSPSSDDDQTMRPLPPQDYLSSIPLSSGEKHKKHSSMSMVPSSHPIKADSWSRSPISASDSSLSMLGPERQTRPSPLYMRNEDDDLMDSALTGN</sequence>
<dbReference type="HOGENOM" id="CLU_245015_0_0_1"/>
<keyword evidence="6 9" id="KW-0804">Transcription</keyword>
<feature type="region of interest" description="Disordered" evidence="10">
    <location>
        <begin position="685"/>
        <end position="735"/>
    </location>
</feature>
<evidence type="ECO:0000256" key="4">
    <source>
        <dbReference type="ARBA" id="ARBA00023015"/>
    </source>
</evidence>
<dbReference type="OMA" id="NMKERHE"/>
<evidence type="ECO:0000256" key="6">
    <source>
        <dbReference type="ARBA" id="ARBA00023163"/>
    </source>
</evidence>
<name>H3CFE0_TETNG</name>
<evidence type="ECO:0000256" key="7">
    <source>
        <dbReference type="ARBA" id="ARBA00023242"/>
    </source>
</evidence>
<feature type="compositionally biased region" description="Low complexity" evidence="10">
    <location>
        <begin position="1149"/>
        <end position="1178"/>
    </location>
</feature>
<dbReference type="GeneTree" id="ENSGT00660000095569"/>
<dbReference type="GO" id="GO:0046966">
    <property type="term" value="F:nuclear thyroid hormone receptor binding"/>
    <property type="evidence" value="ECO:0007669"/>
    <property type="project" value="TreeGrafter"/>
</dbReference>
<feature type="compositionally biased region" description="Low complexity" evidence="10">
    <location>
        <begin position="789"/>
        <end position="807"/>
    </location>
</feature>
<dbReference type="PANTHER" id="PTHR12881:SF13">
    <property type="entry name" value="MEDIATOR OF RNA POLYMERASE II TRANSCRIPTION SUBUNIT 1"/>
    <property type="match status" value="1"/>
</dbReference>
<dbReference type="InterPro" id="IPR051999">
    <property type="entry name" value="Mediator_complex_subunit_1"/>
</dbReference>
<feature type="compositionally biased region" description="Polar residues" evidence="10">
    <location>
        <begin position="685"/>
        <end position="698"/>
    </location>
</feature>
<feature type="compositionally biased region" description="Low complexity" evidence="10">
    <location>
        <begin position="1331"/>
        <end position="1341"/>
    </location>
</feature>
<evidence type="ECO:0000256" key="10">
    <source>
        <dbReference type="SAM" id="MobiDB-lite"/>
    </source>
</evidence>
<dbReference type="Proteomes" id="UP000007303">
    <property type="component" value="Unassembled WGS sequence"/>
</dbReference>
<feature type="domain" description="Mediator complex subunit Med1" evidence="11">
    <location>
        <begin position="60"/>
        <end position="434"/>
    </location>
</feature>
<dbReference type="GO" id="GO:0016592">
    <property type="term" value="C:mediator complex"/>
    <property type="evidence" value="ECO:0007669"/>
    <property type="project" value="InterPro"/>
</dbReference>
<accession>H3CFE0</accession>
<evidence type="ECO:0000256" key="9">
    <source>
        <dbReference type="RuleBase" id="RU364059"/>
    </source>
</evidence>
<dbReference type="GO" id="GO:0042974">
    <property type="term" value="F:nuclear retinoic acid receptor binding"/>
    <property type="evidence" value="ECO:0007669"/>
    <property type="project" value="TreeGrafter"/>
</dbReference>
<feature type="compositionally biased region" description="Polar residues" evidence="10">
    <location>
        <begin position="1528"/>
        <end position="1543"/>
    </location>
</feature>
<keyword evidence="13" id="KW-1185">Reference proteome</keyword>